<dbReference type="AlphaFoldDB" id="A0ABD1TVU7"/>
<dbReference type="PANTHER" id="PTHR32161:SF9">
    <property type="entry name" value="TOLB PROTEIN-LIKE PROTEIN"/>
    <property type="match status" value="1"/>
</dbReference>
<sequence>MELTGAIVFTTVERADYGFDIFSAKLPTNFHDNWDYNEHCLTDGISINFNSQFSDEDETIIYSFDIFSAKVPTNFHDNWDYNEHCLTDGISINFNSQFFDEDETIIYISERTGSSRIYLNRPQISKPKLIQTPTESLFHDCPVINNGRVYYVFAYEPQEKPFMSWSALYSTRLDHGKTVQLTPYDFVDYIPAISKKP</sequence>
<keyword evidence="2" id="KW-1185">Reference proteome</keyword>
<evidence type="ECO:0000313" key="2">
    <source>
        <dbReference type="Proteomes" id="UP001604336"/>
    </source>
</evidence>
<evidence type="ECO:0000313" key="1">
    <source>
        <dbReference type="EMBL" id="KAL2516846.1"/>
    </source>
</evidence>
<protein>
    <submittedName>
        <fullName evidence="1">TolB protein-related</fullName>
    </submittedName>
</protein>
<dbReference type="PANTHER" id="PTHR32161">
    <property type="entry name" value="DPP6 N-TERMINAL DOMAIN-LIKE PROTEIN"/>
    <property type="match status" value="1"/>
</dbReference>
<dbReference type="Proteomes" id="UP001604336">
    <property type="component" value="Unassembled WGS sequence"/>
</dbReference>
<organism evidence="1 2">
    <name type="scientific">Abeliophyllum distichum</name>
    <dbReference type="NCBI Taxonomy" id="126358"/>
    <lineage>
        <taxon>Eukaryota</taxon>
        <taxon>Viridiplantae</taxon>
        <taxon>Streptophyta</taxon>
        <taxon>Embryophyta</taxon>
        <taxon>Tracheophyta</taxon>
        <taxon>Spermatophyta</taxon>
        <taxon>Magnoliopsida</taxon>
        <taxon>eudicotyledons</taxon>
        <taxon>Gunneridae</taxon>
        <taxon>Pentapetalae</taxon>
        <taxon>asterids</taxon>
        <taxon>lamiids</taxon>
        <taxon>Lamiales</taxon>
        <taxon>Oleaceae</taxon>
        <taxon>Forsythieae</taxon>
        <taxon>Abeliophyllum</taxon>
    </lineage>
</organism>
<dbReference type="EMBL" id="JBFOLK010000004">
    <property type="protein sequence ID" value="KAL2516846.1"/>
    <property type="molecule type" value="Genomic_DNA"/>
</dbReference>
<name>A0ABD1TVU7_9LAMI</name>
<reference evidence="2" key="1">
    <citation type="submission" date="2024-07" db="EMBL/GenBank/DDBJ databases">
        <title>Two chromosome-level genome assemblies of Korean endemic species Abeliophyllum distichum and Forsythia ovata (Oleaceae).</title>
        <authorList>
            <person name="Jang H."/>
        </authorList>
    </citation>
    <scope>NUCLEOTIDE SEQUENCE [LARGE SCALE GENOMIC DNA]</scope>
</reference>
<gene>
    <name evidence="1" type="ORF">Adt_13093</name>
</gene>
<accession>A0ABD1TVU7</accession>
<proteinExistence type="predicted"/>
<comment type="caution">
    <text evidence="1">The sequence shown here is derived from an EMBL/GenBank/DDBJ whole genome shotgun (WGS) entry which is preliminary data.</text>
</comment>